<dbReference type="InterPro" id="IPR036890">
    <property type="entry name" value="HATPase_C_sf"/>
</dbReference>
<dbReference type="InterPro" id="IPR005467">
    <property type="entry name" value="His_kinase_dom"/>
</dbReference>
<dbReference type="FunFam" id="1.10.287.130:FF:000008">
    <property type="entry name" value="Two-component sensor histidine kinase"/>
    <property type="match status" value="1"/>
</dbReference>
<dbReference type="EC" id="2.7.13.3" evidence="3"/>
<evidence type="ECO:0000256" key="1">
    <source>
        <dbReference type="ARBA" id="ARBA00000085"/>
    </source>
</evidence>
<dbReference type="Proteomes" id="UP000244069">
    <property type="component" value="Unassembled WGS sequence"/>
</dbReference>
<feature type="domain" description="Histidine kinase" evidence="12">
    <location>
        <begin position="121"/>
        <end position="345"/>
    </location>
</feature>
<dbReference type="GO" id="GO:0000155">
    <property type="term" value="F:phosphorelay sensor kinase activity"/>
    <property type="evidence" value="ECO:0007669"/>
    <property type="project" value="InterPro"/>
</dbReference>
<comment type="caution">
    <text evidence="13">The sequence shown here is derived from an EMBL/GenBank/DDBJ whole genome shotgun (WGS) entry which is preliminary data.</text>
</comment>
<accession>A0A2T6AW38</accession>
<dbReference type="FunFam" id="3.30.565.10:FF:000006">
    <property type="entry name" value="Sensor histidine kinase WalK"/>
    <property type="match status" value="1"/>
</dbReference>
<dbReference type="PANTHER" id="PTHR45453:SF1">
    <property type="entry name" value="PHOSPHATE REGULON SENSOR PROTEIN PHOR"/>
    <property type="match status" value="1"/>
</dbReference>
<evidence type="ECO:0000256" key="7">
    <source>
        <dbReference type="ARBA" id="ARBA00022741"/>
    </source>
</evidence>
<evidence type="ECO:0000256" key="4">
    <source>
        <dbReference type="ARBA" id="ARBA00022475"/>
    </source>
</evidence>
<keyword evidence="9" id="KW-0067">ATP-binding</keyword>
<dbReference type="RefSeq" id="WP_107975945.1">
    <property type="nucleotide sequence ID" value="NZ_BMEZ01000012.1"/>
</dbReference>
<name>A0A2T6AW38_9RHOB</name>
<evidence type="ECO:0000256" key="11">
    <source>
        <dbReference type="ARBA" id="ARBA00023136"/>
    </source>
</evidence>
<dbReference type="SUPFAM" id="SSF55874">
    <property type="entry name" value="ATPase domain of HSP90 chaperone/DNA topoisomerase II/histidine kinase"/>
    <property type="match status" value="1"/>
</dbReference>
<dbReference type="PANTHER" id="PTHR45453">
    <property type="entry name" value="PHOSPHATE REGULON SENSOR PROTEIN PHOR"/>
    <property type="match status" value="1"/>
</dbReference>
<dbReference type="Pfam" id="PF02518">
    <property type="entry name" value="HATPase_c"/>
    <property type="match status" value="1"/>
</dbReference>
<dbReference type="InterPro" id="IPR036097">
    <property type="entry name" value="HisK_dim/P_sf"/>
</dbReference>
<keyword evidence="6" id="KW-0808">Transferase</keyword>
<dbReference type="Gene3D" id="1.10.287.130">
    <property type="match status" value="1"/>
</dbReference>
<dbReference type="CDD" id="cd00082">
    <property type="entry name" value="HisKA"/>
    <property type="match status" value="1"/>
</dbReference>
<dbReference type="InterPro" id="IPR013656">
    <property type="entry name" value="PAS_4"/>
</dbReference>
<dbReference type="InterPro" id="IPR035965">
    <property type="entry name" value="PAS-like_dom_sf"/>
</dbReference>
<sequence length="345" mass="37988">MEGRAEDFVNASPLPAVLIRRDERIAALNAEARKLLGEAVQGRHFITALRQPMVLDAVEACLREGASRRTEYLTNDGRQDTTFHVTVRPVGLEGGAGAMLTFEDVTHVEQVGQMRRDFVANVSHELRTPLTALIGFIETLRGPARNDPAGQERFLGIMETEAHRMNRLVGDLLSLSRVEAEERVRPTERLDPAALIRSTIHGLMPIAQEAGVTLQAELPAESVAIMGDADQLRQVVTNLLENAIKYAGRGASATVTLTGPTYEPRLRGQGVRIEVSDTGQGIDPIHLPRLTERFYRVDNHRSREMGGTGLGLAIVKHIVNRHRGRLRVDSERGKGTTFTIILPVD</sequence>
<dbReference type="InterPro" id="IPR050351">
    <property type="entry name" value="BphY/WalK/GraS-like"/>
</dbReference>
<dbReference type="SMART" id="SM00388">
    <property type="entry name" value="HisKA"/>
    <property type="match status" value="1"/>
</dbReference>
<evidence type="ECO:0000256" key="2">
    <source>
        <dbReference type="ARBA" id="ARBA00004236"/>
    </source>
</evidence>
<keyword evidence="10" id="KW-0902">Two-component regulatory system</keyword>
<dbReference type="SUPFAM" id="SSF47384">
    <property type="entry name" value="Homodimeric domain of signal transducing histidine kinase"/>
    <property type="match status" value="1"/>
</dbReference>
<dbReference type="InterPro" id="IPR003594">
    <property type="entry name" value="HATPase_dom"/>
</dbReference>
<dbReference type="SUPFAM" id="SSF55785">
    <property type="entry name" value="PYP-like sensor domain (PAS domain)"/>
    <property type="match status" value="1"/>
</dbReference>
<dbReference type="GO" id="GO:0016036">
    <property type="term" value="P:cellular response to phosphate starvation"/>
    <property type="evidence" value="ECO:0007669"/>
    <property type="project" value="TreeGrafter"/>
</dbReference>
<dbReference type="OrthoDB" id="9813151at2"/>
<dbReference type="Pfam" id="PF00512">
    <property type="entry name" value="HisKA"/>
    <property type="match status" value="1"/>
</dbReference>
<protein>
    <recommendedName>
        <fullName evidence="3">histidine kinase</fullName>
        <ecNumber evidence="3">2.7.13.3</ecNumber>
    </recommendedName>
</protein>
<evidence type="ECO:0000256" key="8">
    <source>
        <dbReference type="ARBA" id="ARBA00022777"/>
    </source>
</evidence>
<evidence type="ECO:0000313" key="14">
    <source>
        <dbReference type="Proteomes" id="UP000244069"/>
    </source>
</evidence>
<keyword evidence="4" id="KW-1003">Cell membrane</keyword>
<evidence type="ECO:0000256" key="10">
    <source>
        <dbReference type="ARBA" id="ARBA00023012"/>
    </source>
</evidence>
<organism evidence="13 14">
    <name type="scientific">Allosediminivita pacifica</name>
    <dbReference type="NCBI Taxonomy" id="1267769"/>
    <lineage>
        <taxon>Bacteria</taxon>
        <taxon>Pseudomonadati</taxon>
        <taxon>Pseudomonadota</taxon>
        <taxon>Alphaproteobacteria</taxon>
        <taxon>Rhodobacterales</taxon>
        <taxon>Paracoccaceae</taxon>
        <taxon>Allosediminivita</taxon>
    </lineage>
</organism>
<keyword evidence="14" id="KW-1185">Reference proteome</keyword>
<dbReference type="PRINTS" id="PR00344">
    <property type="entry name" value="BCTRLSENSOR"/>
</dbReference>
<evidence type="ECO:0000259" key="12">
    <source>
        <dbReference type="PROSITE" id="PS50109"/>
    </source>
</evidence>
<evidence type="ECO:0000256" key="9">
    <source>
        <dbReference type="ARBA" id="ARBA00022840"/>
    </source>
</evidence>
<dbReference type="SMART" id="SM00387">
    <property type="entry name" value="HATPase_c"/>
    <property type="match status" value="1"/>
</dbReference>
<dbReference type="GO" id="GO:0005524">
    <property type="term" value="F:ATP binding"/>
    <property type="evidence" value="ECO:0007669"/>
    <property type="project" value="UniProtKB-KW"/>
</dbReference>
<evidence type="ECO:0000256" key="6">
    <source>
        <dbReference type="ARBA" id="ARBA00022679"/>
    </source>
</evidence>
<reference evidence="13 14" key="1">
    <citation type="submission" date="2018-04" db="EMBL/GenBank/DDBJ databases">
        <title>Genomic Encyclopedia of Archaeal and Bacterial Type Strains, Phase II (KMG-II): from individual species to whole genera.</title>
        <authorList>
            <person name="Goeker M."/>
        </authorList>
    </citation>
    <scope>NUCLEOTIDE SEQUENCE [LARGE SCALE GENOMIC DNA]</scope>
    <source>
        <strain evidence="13 14">DSM 29329</strain>
    </source>
</reference>
<comment type="catalytic activity">
    <reaction evidence="1">
        <text>ATP + protein L-histidine = ADP + protein N-phospho-L-histidine.</text>
        <dbReference type="EC" id="2.7.13.3"/>
    </reaction>
</comment>
<keyword evidence="5" id="KW-0597">Phosphoprotein</keyword>
<keyword evidence="11" id="KW-0472">Membrane</keyword>
<proteinExistence type="predicted"/>
<keyword evidence="7" id="KW-0547">Nucleotide-binding</keyword>
<comment type="subcellular location">
    <subcellularLocation>
        <location evidence="2">Cell membrane</location>
    </subcellularLocation>
</comment>
<dbReference type="InterPro" id="IPR003661">
    <property type="entry name" value="HisK_dim/P_dom"/>
</dbReference>
<evidence type="ECO:0000256" key="5">
    <source>
        <dbReference type="ARBA" id="ARBA00022553"/>
    </source>
</evidence>
<dbReference type="EMBL" id="QBKN01000010">
    <property type="protein sequence ID" value="PTX48025.1"/>
    <property type="molecule type" value="Genomic_DNA"/>
</dbReference>
<dbReference type="Pfam" id="PF08448">
    <property type="entry name" value="PAS_4"/>
    <property type="match status" value="1"/>
</dbReference>
<dbReference type="GO" id="GO:0004721">
    <property type="term" value="F:phosphoprotein phosphatase activity"/>
    <property type="evidence" value="ECO:0007669"/>
    <property type="project" value="TreeGrafter"/>
</dbReference>
<gene>
    <name evidence="13" type="ORF">C8N44_11024</name>
</gene>
<dbReference type="GO" id="GO:0005886">
    <property type="term" value="C:plasma membrane"/>
    <property type="evidence" value="ECO:0007669"/>
    <property type="project" value="UniProtKB-SubCell"/>
</dbReference>
<dbReference type="Gene3D" id="3.30.565.10">
    <property type="entry name" value="Histidine kinase-like ATPase, C-terminal domain"/>
    <property type="match status" value="1"/>
</dbReference>
<dbReference type="AlphaFoldDB" id="A0A2T6AW38"/>
<dbReference type="Gene3D" id="3.30.450.20">
    <property type="entry name" value="PAS domain"/>
    <property type="match status" value="1"/>
</dbReference>
<evidence type="ECO:0000313" key="13">
    <source>
        <dbReference type="EMBL" id="PTX48025.1"/>
    </source>
</evidence>
<dbReference type="InterPro" id="IPR004358">
    <property type="entry name" value="Sig_transdc_His_kin-like_C"/>
</dbReference>
<dbReference type="PROSITE" id="PS50109">
    <property type="entry name" value="HIS_KIN"/>
    <property type="match status" value="1"/>
</dbReference>
<keyword evidence="8 13" id="KW-0418">Kinase</keyword>
<evidence type="ECO:0000256" key="3">
    <source>
        <dbReference type="ARBA" id="ARBA00012438"/>
    </source>
</evidence>